<organism evidence="1">
    <name type="scientific">marine metagenome</name>
    <dbReference type="NCBI Taxonomy" id="408172"/>
    <lineage>
        <taxon>unclassified sequences</taxon>
        <taxon>metagenomes</taxon>
        <taxon>ecological metagenomes</taxon>
    </lineage>
</organism>
<evidence type="ECO:0000313" key="1">
    <source>
        <dbReference type="EMBL" id="SVC29045.1"/>
    </source>
</evidence>
<dbReference type="EMBL" id="UINC01083388">
    <property type="protein sequence ID" value="SVC29045.1"/>
    <property type="molecule type" value="Genomic_DNA"/>
</dbReference>
<name>A0A382KZR3_9ZZZZ</name>
<accession>A0A382KZR3</accession>
<protein>
    <submittedName>
        <fullName evidence="1">Uncharacterized protein</fullName>
    </submittedName>
</protein>
<proteinExistence type="predicted"/>
<reference evidence="1" key="1">
    <citation type="submission" date="2018-05" db="EMBL/GenBank/DDBJ databases">
        <authorList>
            <person name="Lanie J.A."/>
            <person name="Ng W.-L."/>
            <person name="Kazmierczak K.M."/>
            <person name="Andrzejewski T.M."/>
            <person name="Davidsen T.M."/>
            <person name="Wayne K.J."/>
            <person name="Tettelin H."/>
            <person name="Glass J.I."/>
            <person name="Rusch D."/>
            <person name="Podicherti R."/>
            <person name="Tsui H.-C.T."/>
            <person name="Winkler M.E."/>
        </authorList>
    </citation>
    <scope>NUCLEOTIDE SEQUENCE</scope>
</reference>
<sequence length="33" mass="3903">MSMHDNLLKSNIRVREGKLTEQESFDLLISELR</sequence>
<dbReference type="AlphaFoldDB" id="A0A382KZR3"/>
<gene>
    <name evidence="1" type="ORF">METZ01_LOCUS281899</name>
</gene>